<evidence type="ECO:0000313" key="7">
    <source>
        <dbReference type="Proteomes" id="UP001589867"/>
    </source>
</evidence>
<dbReference type="Gene3D" id="1.10.357.10">
    <property type="entry name" value="Tetracycline Repressor, domain 2"/>
    <property type="match status" value="1"/>
</dbReference>
<organism evidence="6 7">
    <name type="scientific">Phytohabitans kaempferiae</name>
    <dbReference type="NCBI Taxonomy" id="1620943"/>
    <lineage>
        <taxon>Bacteria</taxon>
        <taxon>Bacillati</taxon>
        <taxon>Actinomycetota</taxon>
        <taxon>Actinomycetes</taxon>
        <taxon>Micromonosporales</taxon>
        <taxon>Micromonosporaceae</taxon>
    </lineage>
</organism>
<dbReference type="Pfam" id="PF21597">
    <property type="entry name" value="TetR_C_43"/>
    <property type="match status" value="1"/>
</dbReference>
<feature type="DNA-binding region" description="H-T-H motif" evidence="4">
    <location>
        <begin position="34"/>
        <end position="53"/>
    </location>
</feature>
<keyword evidence="1" id="KW-0805">Transcription regulation</keyword>
<dbReference type="Pfam" id="PF00440">
    <property type="entry name" value="TetR_N"/>
    <property type="match status" value="1"/>
</dbReference>
<dbReference type="PROSITE" id="PS50977">
    <property type="entry name" value="HTH_TETR_2"/>
    <property type="match status" value="1"/>
</dbReference>
<dbReference type="InterPro" id="IPR050109">
    <property type="entry name" value="HTH-type_TetR-like_transc_reg"/>
</dbReference>
<dbReference type="PANTHER" id="PTHR30055:SF234">
    <property type="entry name" value="HTH-TYPE TRANSCRIPTIONAL REGULATOR BETI"/>
    <property type="match status" value="1"/>
</dbReference>
<dbReference type="InterPro" id="IPR009057">
    <property type="entry name" value="Homeodomain-like_sf"/>
</dbReference>
<feature type="domain" description="HTH tetR-type" evidence="5">
    <location>
        <begin position="12"/>
        <end position="71"/>
    </location>
</feature>
<evidence type="ECO:0000256" key="2">
    <source>
        <dbReference type="ARBA" id="ARBA00023125"/>
    </source>
</evidence>
<evidence type="ECO:0000256" key="1">
    <source>
        <dbReference type="ARBA" id="ARBA00023015"/>
    </source>
</evidence>
<dbReference type="InterPro" id="IPR036271">
    <property type="entry name" value="Tet_transcr_reg_TetR-rel_C_sf"/>
</dbReference>
<evidence type="ECO:0000256" key="4">
    <source>
        <dbReference type="PROSITE-ProRule" id="PRU00335"/>
    </source>
</evidence>
<evidence type="ECO:0000259" key="5">
    <source>
        <dbReference type="PROSITE" id="PS50977"/>
    </source>
</evidence>
<dbReference type="RefSeq" id="WP_377252957.1">
    <property type="nucleotide sequence ID" value="NZ_JBHLUH010000039.1"/>
</dbReference>
<evidence type="ECO:0000313" key="6">
    <source>
        <dbReference type="EMBL" id="MFC0529889.1"/>
    </source>
</evidence>
<keyword evidence="2 4" id="KW-0238">DNA-binding</keyword>
<dbReference type="InterPro" id="IPR049445">
    <property type="entry name" value="TetR_SbtR-like_C"/>
</dbReference>
<gene>
    <name evidence="6" type="ORF">ACFFIA_19700</name>
</gene>
<reference evidence="6 7" key="1">
    <citation type="submission" date="2024-09" db="EMBL/GenBank/DDBJ databases">
        <authorList>
            <person name="Sun Q."/>
            <person name="Mori K."/>
        </authorList>
    </citation>
    <scope>NUCLEOTIDE SEQUENCE [LARGE SCALE GENOMIC DNA]</scope>
    <source>
        <strain evidence="6 7">TBRC 3947</strain>
    </source>
</reference>
<dbReference type="SUPFAM" id="SSF48498">
    <property type="entry name" value="Tetracyclin repressor-like, C-terminal domain"/>
    <property type="match status" value="1"/>
</dbReference>
<accession>A0ABV6M5W4</accession>
<protein>
    <submittedName>
        <fullName evidence="6">TetR/AcrR family transcriptional regulator</fullName>
    </submittedName>
</protein>
<dbReference type="Proteomes" id="UP001589867">
    <property type="component" value="Unassembled WGS sequence"/>
</dbReference>
<dbReference type="SUPFAM" id="SSF46689">
    <property type="entry name" value="Homeodomain-like"/>
    <property type="match status" value="1"/>
</dbReference>
<dbReference type="EMBL" id="JBHLUH010000039">
    <property type="protein sequence ID" value="MFC0529889.1"/>
    <property type="molecule type" value="Genomic_DNA"/>
</dbReference>
<proteinExistence type="predicted"/>
<evidence type="ECO:0000256" key="3">
    <source>
        <dbReference type="ARBA" id="ARBA00023163"/>
    </source>
</evidence>
<dbReference type="PRINTS" id="PR00455">
    <property type="entry name" value="HTHTETR"/>
</dbReference>
<name>A0ABV6M5W4_9ACTN</name>
<keyword evidence="3" id="KW-0804">Transcription</keyword>
<sequence length="199" mass="21005">MTGERRQRRDAVANRARIIEAAAQVLREEGMGADMRQIAAASGVGIGTLYRHFPTRDDLVHAVTGTDLAALANAGLSADKTAADALREFFTGAIAQLVDNRAMVDVLTGGSPADEDVQRCIAHLTRVGQDAVDRARHDHSLAADVTASDIAYQLMGLARVAQLLPDPSPSTVTRHVELALRGLIASDVAVSSRPATTST</sequence>
<dbReference type="InterPro" id="IPR001647">
    <property type="entry name" value="HTH_TetR"/>
</dbReference>
<keyword evidence="7" id="KW-1185">Reference proteome</keyword>
<dbReference type="PANTHER" id="PTHR30055">
    <property type="entry name" value="HTH-TYPE TRANSCRIPTIONAL REGULATOR RUTR"/>
    <property type="match status" value="1"/>
</dbReference>
<comment type="caution">
    <text evidence="6">The sequence shown here is derived from an EMBL/GenBank/DDBJ whole genome shotgun (WGS) entry which is preliminary data.</text>
</comment>